<feature type="domain" description="SHSP" evidence="3">
    <location>
        <begin position="36"/>
        <end position="150"/>
    </location>
</feature>
<dbReference type="Pfam" id="PF00011">
    <property type="entry name" value="HSP20"/>
    <property type="match status" value="1"/>
</dbReference>
<sequence length="150" mass="17277">MKAEVVKRNSAPATFGSFVDQIFENNLSRFFDDLPKGFSNSKVPVNIKETDKSYQIEVIAPGLDKKDFHLDTDDNRLTVSFEHKEEKKDEDKKTGWIKQEYKHQSFTRSFALDETVDAEKITASYNNGVLTLEVPKKEKVKKESRSIDIK</sequence>
<evidence type="ECO:0000256" key="1">
    <source>
        <dbReference type="PROSITE-ProRule" id="PRU00285"/>
    </source>
</evidence>
<dbReference type="EMBL" id="QPMM01000011">
    <property type="protein sequence ID" value="RFS19974.1"/>
    <property type="molecule type" value="Genomic_DNA"/>
</dbReference>
<dbReference type="AlphaFoldDB" id="A0A3E1Y5G4"/>
<dbReference type="PROSITE" id="PS01031">
    <property type="entry name" value="SHSP"/>
    <property type="match status" value="1"/>
</dbReference>
<proteinExistence type="inferred from homology"/>
<organism evidence="4 5">
    <name type="scientific">Chitinophaga silvatica</name>
    <dbReference type="NCBI Taxonomy" id="2282649"/>
    <lineage>
        <taxon>Bacteria</taxon>
        <taxon>Pseudomonadati</taxon>
        <taxon>Bacteroidota</taxon>
        <taxon>Chitinophagia</taxon>
        <taxon>Chitinophagales</taxon>
        <taxon>Chitinophagaceae</taxon>
        <taxon>Chitinophaga</taxon>
    </lineage>
</organism>
<keyword evidence="5" id="KW-1185">Reference proteome</keyword>
<dbReference type="InterPro" id="IPR031107">
    <property type="entry name" value="Small_HSP"/>
</dbReference>
<dbReference type="OrthoDB" id="9814487at2"/>
<dbReference type="Proteomes" id="UP000260644">
    <property type="component" value="Unassembled WGS sequence"/>
</dbReference>
<evidence type="ECO:0000259" key="3">
    <source>
        <dbReference type="PROSITE" id="PS01031"/>
    </source>
</evidence>
<reference evidence="4 5" key="1">
    <citation type="submission" date="2018-07" db="EMBL/GenBank/DDBJ databases">
        <title>Chitinophaga K2CV101002-2 sp. nov., isolated from a monsoon evergreen broad-leaved forest soil.</title>
        <authorList>
            <person name="Lv Y."/>
        </authorList>
    </citation>
    <scope>NUCLEOTIDE SEQUENCE [LARGE SCALE GENOMIC DNA]</scope>
    <source>
        <strain evidence="4 5">GDMCC 1.1288</strain>
    </source>
</reference>
<comment type="similarity">
    <text evidence="1 2">Belongs to the small heat shock protein (HSP20) family.</text>
</comment>
<dbReference type="InterPro" id="IPR002068">
    <property type="entry name" value="A-crystallin/Hsp20_dom"/>
</dbReference>
<dbReference type="RefSeq" id="WP_116977535.1">
    <property type="nucleotide sequence ID" value="NZ_QPMM01000011.1"/>
</dbReference>
<dbReference type="PANTHER" id="PTHR11527">
    <property type="entry name" value="HEAT-SHOCK PROTEIN 20 FAMILY MEMBER"/>
    <property type="match status" value="1"/>
</dbReference>
<gene>
    <name evidence="4" type="ORF">DVR12_19805</name>
</gene>
<evidence type="ECO:0000256" key="2">
    <source>
        <dbReference type="RuleBase" id="RU003616"/>
    </source>
</evidence>
<accession>A0A3E1Y5G4</accession>
<name>A0A3E1Y5G4_9BACT</name>
<evidence type="ECO:0000313" key="4">
    <source>
        <dbReference type="EMBL" id="RFS19974.1"/>
    </source>
</evidence>
<dbReference type="Gene3D" id="2.60.40.790">
    <property type="match status" value="1"/>
</dbReference>
<evidence type="ECO:0000313" key="5">
    <source>
        <dbReference type="Proteomes" id="UP000260644"/>
    </source>
</evidence>
<dbReference type="SUPFAM" id="SSF49764">
    <property type="entry name" value="HSP20-like chaperones"/>
    <property type="match status" value="1"/>
</dbReference>
<protein>
    <submittedName>
        <fullName evidence="4">Hsp20/alpha crystallin family protein</fullName>
    </submittedName>
</protein>
<dbReference type="InterPro" id="IPR008978">
    <property type="entry name" value="HSP20-like_chaperone"/>
</dbReference>
<comment type="caution">
    <text evidence="4">The sequence shown here is derived from an EMBL/GenBank/DDBJ whole genome shotgun (WGS) entry which is preliminary data.</text>
</comment>
<dbReference type="CDD" id="cd06464">
    <property type="entry name" value="ACD_sHsps-like"/>
    <property type="match status" value="1"/>
</dbReference>